<dbReference type="RefSeq" id="WP_094991821.1">
    <property type="nucleotide sequence ID" value="NZ_NQKI01000001.1"/>
</dbReference>
<feature type="chain" id="PRO_5012040364" description="Lipoprotein" evidence="1">
    <location>
        <begin position="28"/>
        <end position="98"/>
    </location>
</feature>
<keyword evidence="1" id="KW-0732">Signal</keyword>
<comment type="caution">
    <text evidence="2">The sequence shown here is derived from an EMBL/GenBank/DDBJ whole genome shotgun (WGS) entry which is preliminary data.</text>
</comment>
<dbReference type="Gene3D" id="3.30.10.10">
    <property type="entry name" value="Trypsin Inhibitor V, subunit A"/>
    <property type="match status" value="1"/>
</dbReference>
<dbReference type="EMBL" id="NQKI01000001">
    <property type="protein sequence ID" value="OZY61502.1"/>
    <property type="molecule type" value="Genomic_DNA"/>
</dbReference>
<sequence>MTTLSVTKNTALAAIIASVFASAPAMATEGGKCRTDIAYNTVMPFDASPVIFEVLRNIFEAKEIRVEREGVAYTTEFNENRLRIGVGADNKVSYFRCG</sequence>
<name>A0A266NHI5_9PSED</name>
<accession>A0A266NHI5</accession>
<evidence type="ECO:0000256" key="1">
    <source>
        <dbReference type="SAM" id="SignalP"/>
    </source>
</evidence>
<evidence type="ECO:0000313" key="3">
    <source>
        <dbReference type="Proteomes" id="UP000215788"/>
    </source>
</evidence>
<gene>
    <name evidence="2" type="ORF">CJF39_01445</name>
</gene>
<dbReference type="AlphaFoldDB" id="A0A266NHI5"/>
<proteinExistence type="predicted"/>
<evidence type="ECO:0008006" key="4">
    <source>
        <dbReference type="Google" id="ProtNLM"/>
    </source>
</evidence>
<feature type="signal peptide" evidence="1">
    <location>
        <begin position="1"/>
        <end position="27"/>
    </location>
</feature>
<protein>
    <recommendedName>
        <fullName evidence="4">Lipoprotein</fullName>
    </recommendedName>
</protein>
<dbReference type="OrthoDB" id="7001900at2"/>
<reference evidence="2 3" key="1">
    <citation type="submission" date="2017-08" db="EMBL/GenBank/DDBJ databases">
        <title>Genomic and metabolic characterisation of spoilage-associated Pseudomonas species.</title>
        <authorList>
            <person name="Stanborough T."/>
            <person name="Fegan N."/>
            <person name="Powell S.M."/>
            <person name="Singh T."/>
            <person name="Tamplin M.L."/>
            <person name="Chandry P.S."/>
        </authorList>
    </citation>
    <scope>NUCLEOTIDE SEQUENCE [LARGE SCALE GENOMIC DNA]</scope>
    <source>
        <strain evidence="2 3">L1802</strain>
    </source>
</reference>
<dbReference type="Proteomes" id="UP000215788">
    <property type="component" value="Unassembled WGS sequence"/>
</dbReference>
<evidence type="ECO:0000313" key="2">
    <source>
        <dbReference type="EMBL" id="OZY61502.1"/>
    </source>
</evidence>
<organism evidence="2 3">
    <name type="scientific">Pseudomonas lundensis</name>
    <dbReference type="NCBI Taxonomy" id="86185"/>
    <lineage>
        <taxon>Bacteria</taxon>
        <taxon>Pseudomonadati</taxon>
        <taxon>Pseudomonadota</taxon>
        <taxon>Gammaproteobacteria</taxon>
        <taxon>Pseudomonadales</taxon>
        <taxon>Pseudomonadaceae</taxon>
        <taxon>Pseudomonas</taxon>
    </lineage>
</organism>